<name>A0A839HLZ5_9BURK</name>
<evidence type="ECO:0000256" key="8">
    <source>
        <dbReference type="ARBA" id="ARBA00022927"/>
    </source>
</evidence>
<evidence type="ECO:0000256" key="3">
    <source>
        <dbReference type="ARBA" id="ARBA00020392"/>
    </source>
</evidence>
<keyword evidence="10" id="KW-1006">Bacterial flagellum protein export</keyword>
<proteinExistence type="inferred from homology"/>
<keyword evidence="14" id="KW-1185">Reference proteome</keyword>
<keyword evidence="13" id="KW-0969">Cilium</keyword>
<comment type="subcellular location">
    <subcellularLocation>
        <location evidence="1">Cell membrane</location>
        <topology evidence="1">Peripheral membrane protein</topology>
        <orientation evidence="1">Cytoplasmic side</orientation>
    </subcellularLocation>
</comment>
<evidence type="ECO:0000256" key="7">
    <source>
        <dbReference type="ARBA" id="ARBA00022795"/>
    </source>
</evidence>
<keyword evidence="8" id="KW-0653">Protein transport</keyword>
<dbReference type="GO" id="GO:0015031">
    <property type="term" value="P:protein transport"/>
    <property type="evidence" value="ECO:0007669"/>
    <property type="project" value="UniProtKB-KW"/>
</dbReference>
<protein>
    <recommendedName>
        <fullName evidence="3">Flagellar FliJ protein</fullName>
    </recommendedName>
</protein>
<sequence length="157" mass="17748">MPTPNDALDTLAARLREERDQALAQLRRAEQQLQGVMRQSEQLDGFRGETLQRFGAAEGQATSPDQLRHLHHFIGRVDEALLQQQGAIEQARKRCERSRALLVGVELRLASVDKLLARRAQQAAEIQRRREQKQSDEFASRSAWNRLHGEGAAPGLH</sequence>
<evidence type="ECO:0000256" key="10">
    <source>
        <dbReference type="ARBA" id="ARBA00023225"/>
    </source>
</evidence>
<keyword evidence="13" id="KW-0966">Cell projection</keyword>
<keyword evidence="7" id="KW-1005">Bacterial flagellum biogenesis</keyword>
<dbReference type="InterPro" id="IPR053716">
    <property type="entry name" value="Flag_assembly_chemotaxis_eff"/>
</dbReference>
<evidence type="ECO:0000256" key="4">
    <source>
        <dbReference type="ARBA" id="ARBA00022448"/>
    </source>
</evidence>
<evidence type="ECO:0000256" key="5">
    <source>
        <dbReference type="ARBA" id="ARBA00022475"/>
    </source>
</evidence>
<feature type="region of interest" description="Disordered" evidence="12">
    <location>
        <begin position="127"/>
        <end position="157"/>
    </location>
</feature>
<gene>
    <name evidence="13" type="primary">fliJ</name>
    <name evidence="13" type="ORF">H4F90_01210</name>
</gene>
<feature type="compositionally biased region" description="Basic and acidic residues" evidence="12">
    <location>
        <begin position="127"/>
        <end position="139"/>
    </location>
</feature>
<evidence type="ECO:0000256" key="9">
    <source>
        <dbReference type="ARBA" id="ARBA00023136"/>
    </source>
</evidence>
<comment type="caution">
    <text evidence="13">The sequence shown here is derived from an EMBL/GenBank/DDBJ whole genome shotgun (WGS) entry which is preliminary data.</text>
</comment>
<dbReference type="InterPro" id="IPR052570">
    <property type="entry name" value="FliJ"/>
</dbReference>
<evidence type="ECO:0000256" key="12">
    <source>
        <dbReference type="SAM" id="MobiDB-lite"/>
    </source>
</evidence>
<evidence type="ECO:0000256" key="2">
    <source>
        <dbReference type="ARBA" id="ARBA00010004"/>
    </source>
</evidence>
<comment type="similarity">
    <text evidence="2">Belongs to the FliJ family.</text>
</comment>
<dbReference type="PANTHER" id="PTHR38786:SF1">
    <property type="entry name" value="FLAGELLAR FLIJ PROTEIN"/>
    <property type="match status" value="1"/>
</dbReference>
<evidence type="ECO:0000256" key="11">
    <source>
        <dbReference type="SAM" id="Coils"/>
    </source>
</evidence>
<accession>A0A839HLZ5</accession>
<organism evidence="13 14">
    <name type="scientific">Aquariibacter albus</name>
    <dbReference type="NCBI Taxonomy" id="2759899"/>
    <lineage>
        <taxon>Bacteria</taxon>
        <taxon>Pseudomonadati</taxon>
        <taxon>Pseudomonadota</taxon>
        <taxon>Betaproteobacteria</taxon>
        <taxon>Burkholderiales</taxon>
        <taxon>Sphaerotilaceae</taxon>
        <taxon>Aquariibacter</taxon>
    </lineage>
</organism>
<dbReference type="GO" id="GO:0044781">
    <property type="term" value="P:bacterial-type flagellum organization"/>
    <property type="evidence" value="ECO:0007669"/>
    <property type="project" value="UniProtKB-KW"/>
</dbReference>
<keyword evidence="13" id="KW-0282">Flagellum</keyword>
<keyword evidence="5" id="KW-1003">Cell membrane</keyword>
<keyword evidence="11" id="KW-0175">Coiled coil</keyword>
<reference evidence="13 14" key="1">
    <citation type="submission" date="2020-08" db="EMBL/GenBank/DDBJ databases">
        <title>Aquariorum lacteus gen. nov., sp. nov., a new member of the family Comamonadaceae, isolated from freshwater aquarium.</title>
        <authorList>
            <person name="Chun S.-J."/>
        </authorList>
    </citation>
    <scope>NUCLEOTIDE SEQUENCE [LARGE SCALE GENOMIC DNA]</scope>
    <source>
        <strain evidence="13 14">SJAQ100</strain>
    </source>
</reference>
<dbReference type="AlphaFoldDB" id="A0A839HLZ5"/>
<dbReference type="NCBIfam" id="TIGR02473">
    <property type="entry name" value="flagell_FliJ"/>
    <property type="match status" value="1"/>
</dbReference>
<dbReference type="RefSeq" id="WP_182660690.1">
    <property type="nucleotide sequence ID" value="NZ_JACIVI010000001.1"/>
</dbReference>
<dbReference type="Proteomes" id="UP000586093">
    <property type="component" value="Unassembled WGS sequence"/>
</dbReference>
<evidence type="ECO:0000313" key="14">
    <source>
        <dbReference type="Proteomes" id="UP000586093"/>
    </source>
</evidence>
<feature type="coiled-coil region" evidence="11">
    <location>
        <begin position="5"/>
        <end position="43"/>
    </location>
</feature>
<dbReference type="Gene3D" id="1.10.287.1700">
    <property type="match status" value="1"/>
</dbReference>
<keyword evidence="6" id="KW-0145">Chemotaxis</keyword>
<evidence type="ECO:0000313" key="13">
    <source>
        <dbReference type="EMBL" id="MBB1160598.1"/>
    </source>
</evidence>
<dbReference type="InterPro" id="IPR012823">
    <property type="entry name" value="Flagell_FliJ"/>
</dbReference>
<dbReference type="PANTHER" id="PTHR38786">
    <property type="entry name" value="FLAGELLAR FLIJ PROTEIN"/>
    <property type="match status" value="1"/>
</dbReference>
<dbReference type="GO" id="GO:0006935">
    <property type="term" value="P:chemotaxis"/>
    <property type="evidence" value="ECO:0007669"/>
    <property type="project" value="UniProtKB-KW"/>
</dbReference>
<dbReference type="GO" id="GO:0009288">
    <property type="term" value="C:bacterial-type flagellum"/>
    <property type="evidence" value="ECO:0007669"/>
    <property type="project" value="InterPro"/>
</dbReference>
<keyword evidence="4" id="KW-0813">Transport</keyword>
<evidence type="ECO:0000256" key="6">
    <source>
        <dbReference type="ARBA" id="ARBA00022500"/>
    </source>
</evidence>
<dbReference type="GO" id="GO:0005886">
    <property type="term" value="C:plasma membrane"/>
    <property type="evidence" value="ECO:0007669"/>
    <property type="project" value="UniProtKB-SubCell"/>
</dbReference>
<dbReference type="EMBL" id="JACIVI010000001">
    <property type="protein sequence ID" value="MBB1160598.1"/>
    <property type="molecule type" value="Genomic_DNA"/>
</dbReference>
<keyword evidence="9" id="KW-0472">Membrane</keyword>
<dbReference type="GO" id="GO:0071973">
    <property type="term" value="P:bacterial-type flagellum-dependent cell motility"/>
    <property type="evidence" value="ECO:0007669"/>
    <property type="project" value="InterPro"/>
</dbReference>
<dbReference type="Pfam" id="PF02050">
    <property type="entry name" value="FliJ"/>
    <property type="match status" value="1"/>
</dbReference>
<evidence type="ECO:0000256" key="1">
    <source>
        <dbReference type="ARBA" id="ARBA00004413"/>
    </source>
</evidence>